<accession>A0A1C4F7X4</accession>
<dbReference type="PANTHER" id="PTHR34047:SF8">
    <property type="entry name" value="PROTEIN YKFC"/>
    <property type="match status" value="1"/>
</dbReference>
<sequence length="230" mass="26687">MSSRYADDFVLIVKGTKAQAEAIREECRGVLEDSLKLRLNMDKTKIIHVNDGFIFLGHRIIRKRSRYGDMRVASTIPHDRARNFAASLTALLSGNYSESKVDMAEQLNRKLKGWAAFYQFVDFKAKVFSYIDRVVFWKMAHWMARKYRTGIATLMRWWCKSPKQGQSKTWGLFGKTNHGKLSGEVLYRLVGQGKKLFRWCLPESNPYLRMEARNTYTSRFTEVAMAFASV</sequence>
<feature type="domain" description="Reverse transcriptase" evidence="2">
    <location>
        <begin position="1"/>
        <end position="60"/>
    </location>
</feature>
<dbReference type="InterPro" id="IPR000477">
    <property type="entry name" value="RT_dom"/>
</dbReference>
<dbReference type="Proteomes" id="UP000198515">
    <property type="component" value="Unassembled WGS sequence"/>
</dbReference>
<dbReference type="Pfam" id="PF08388">
    <property type="entry name" value="GIIM"/>
    <property type="match status" value="1"/>
</dbReference>
<dbReference type="InterPro" id="IPR013597">
    <property type="entry name" value="Mat_intron_G2"/>
</dbReference>
<proteinExistence type="inferred from homology"/>
<protein>
    <submittedName>
        <fullName evidence="3">Group II intron, maturase-specific domain</fullName>
    </submittedName>
</protein>
<dbReference type="InterPro" id="IPR043502">
    <property type="entry name" value="DNA/RNA_pol_sf"/>
</dbReference>
<reference evidence="4" key="1">
    <citation type="submission" date="2016-08" db="EMBL/GenBank/DDBJ databases">
        <authorList>
            <person name="Varghese N."/>
            <person name="Submissions Spin"/>
        </authorList>
    </citation>
    <scope>NUCLEOTIDE SEQUENCE [LARGE SCALE GENOMIC DNA]</scope>
    <source>
        <strain evidence="4">REICA_142</strain>
    </source>
</reference>
<dbReference type="PROSITE" id="PS50878">
    <property type="entry name" value="RT_POL"/>
    <property type="match status" value="1"/>
</dbReference>
<gene>
    <name evidence="3" type="ORF">GA0061070_103256</name>
</gene>
<evidence type="ECO:0000259" key="2">
    <source>
        <dbReference type="PROSITE" id="PS50878"/>
    </source>
</evidence>
<comment type="similarity">
    <text evidence="1">Belongs to the bacterial reverse transcriptase family.</text>
</comment>
<evidence type="ECO:0000313" key="3">
    <source>
        <dbReference type="EMBL" id="SCC51892.1"/>
    </source>
</evidence>
<keyword evidence="4" id="KW-1185">Reference proteome</keyword>
<evidence type="ECO:0000256" key="1">
    <source>
        <dbReference type="ARBA" id="ARBA00034120"/>
    </source>
</evidence>
<dbReference type="InterPro" id="IPR051083">
    <property type="entry name" value="GrpII_Intron_Splice-Mob/Def"/>
</dbReference>
<dbReference type="SUPFAM" id="SSF56672">
    <property type="entry name" value="DNA/RNA polymerases"/>
    <property type="match status" value="1"/>
</dbReference>
<dbReference type="PANTHER" id="PTHR34047">
    <property type="entry name" value="NUCLEAR INTRON MATURASE 1, MITOCHONDRIAL-RELATED"/>
    <property type="match status" value="1"/>
</dbReference>
<organism evidence="3 4">
    <name type="scientific">Kosakonia oryziphila</name>
    <dbReference type="NCBI Taxonomy" id="1005667"/>
    <lineage>
        <taxon>Bacteria</taxon>
        <taxon>Pseudomonadati</taxon>
        <taxon>Pseudomonadota</taxon>
        <taxon>Gammaproteobacteria</taxon>
        <taxon>Enterobacterales</taxon>
        <taxon>Enterobacteriaceae</taxon>
        <taxon>Kosakonia</taxon>
    </lineage>
</organism>
<dbReference type="EMBL" id="FMBC01000032">
    <property type="protein sequence ID" value="SCC51892.1"/>
    <property type="molecule type" value="Genomic_DNA"/>
</dbReference>
<name>A0A1C4F7X4_9ENTR</name>
<dbReference type="AlphaFoldDB" id="A0A1C4F7X4"/>
<evidence type="ECO:0000313" key="4">
    <source>
        <dbReference type="Proteomes" id="UP000198515"/>
    </source>
</evidence>